<accession>A0ABV1DNN3</accession>
<dbReference type="InterPro" id="IPR001155">
    <property type="entry name" value="OxRdtase_FMN_N"/>
</dbReference>
<dbReference type="SUPFAM" id="SSF51905">
    <property type="entry name" value="FAD/NAD(P)-binding domain"/>
    <property type="match status" value="1"/>
</dbReference>
<dbReference type="Pfam" id="PF07992">
    <property type="entry name" value="Pyr_redox_2"/>
    <property type="match status" value="1"/>
</dbReference>
<keyword evidence="5" id="KW-0288">FMN</keyword>
<dbReference type="InterPro" id="IPR051793">
    <property type="entry name" value="NADH:flavin_oxidoreductase"/>
</dbReference>
<dbReference type="SUPFAM" id="SSF51395">
    <property type="entry name" value="FMN-linked oxidoreductases"/>
    <property type="match status" value="1"/>
</dbReference>
<proteinExistence type="inferred from homology"/>
<organism evidence="12 13">
    <name type="scientific">Blautia caccae</name>
    <dbReference type="NCBI Taxonomy" id="3133175"/>
    <lineage>
        <taxon>Bacteria</taxon>
        <taxon>Bacillati</taxon>
        <taxon>Bacillota</taxon>
        <taxon>Clostridia</taxon>
        <taxon>Lachnospirales</taxon>
        <taxon>Lachnospiraceae</taxon>
        <taxon>Blautia</taxon>
    </lineage>
</organism>
<dbReference type="PANTHER" id="PTHR42917">
    <property type="entry name" value="2,4-DIENOYL-COA REDUCTASE"/>
    <property type="match status" value="1"/>
</dbReference>
<evidence type="ECO:0000256" key="7">
    <source>
        <dbReference type="ARBA" id="ARBA00023002"/>
    </source>
</evidence>
<keyword evidence="8" id="KW-0408">Iron</keyword>
<evidence type="ECO:0000259" key="10">
    <source>
        <dbReference type="Pfam" id="PF00724"/>
    </source>
</evidence>
<dbReference type="InterPro" id="IPR023753">
    <property type="entry name" value="FAD/NAD-binding_dom"/>
</dbReference>
<dbReference type="Gene3D" id="3.50.50.60">
    <property type="entry name" value="FAD/NAD(P)-binding domain"/>
    <property type="match status" value="1"/>
</dbReference>
<dbReference type="PANTHER" id="PTHR42917:SF2">
    <property type="entry name" value="2,4-DIENOYL-COA REDUCTASE [(2E)-ENOYL-COA-PRODUCING]"/>
    <property type="match status" value="1"/>
</dbReference>
<dbReference type="RefSeq" id="WP_256139327.1">
    <property type="nucleotide sequence ID" value="NZ_JBBMFP010000005.1"/>
</dbReference>
<reference evidence="12 13" key="1">
    <citation type="submission" date="2024-03" db="EMBL/GenBank/DDBJ databases">
        <title>Human intestinal bacterial collection.</title>
        <authorList>
            <person name="Pauvert C."/>
            <person name="Hitch T.C.A."/>
            <person name="Clavel T."/>
        </authorList>
    </citation>
    <scope>NUCLEOTIDE SEQUENCE [LARGE SCALE GENOMIC DNA]</scope>
    <source>
        <strain evidence="12 13">CLA-SR-H028</strain>
    </source>
</reference>
<dbReference type="Gene3D" id="3.40.50.720">
    <property type="entry name" value="NAD(P)-binding Rossmann-like Domain"/>
    <property type="match status" value="1"/>
</dbReference>
<evidence type="ECO:0000256" key="2">
    <source>
        <dbReference type="ARBA" id="ARBA00001966"/>
    </source>
</evidence>
<dbReference type="InterPro" id="IPR013785">
    <property type="entry name" value="Aldolase_TIM"/>
</dbReference>
<evidence type="ECO:0000256" key="1">
    <source>
        <dbReference type="ARBA" id="ARBA00001917"/>
    </source>
</evidence>
<protein>
    <submittedName>
        <fullName evidence="12">FAD-dependent oxidoreductase</fullName>
    </submittedName>
</protein>
<dbReference type="Proteomes" id="UP001457898">
    <property type="component" value="Unassembled WGS sequence"/>
</dbReference>
<comment type="cofactor">
    <cofactor evidence="1">
        <name>FMN</name>
        <dbReference type="ChEBI" id="CHEBI:58210"/>
    </cofactor>
</comment>
<keyword evidence="9" id="KW-0411">Iron-sulfur</keyword>
<dbReference type="InterPro" id="IPR036188">
    <property type="entry name" value="FAD/NAD-bd_sf"/>
</dbReference>
<comment type="cofactor">
    <cofactor evidence="2">
        <name>[4Fe-4S] cluster</name>
        <dbReference type="ChEBI" id="CHEBI:49883"/>
    </cofactor>
</comment>
<evidence type="ECO:0000259" key="11">
    <source>
        <dbReference type="Pfam" id="PF07992"/>
    </source>
</evidence>
<feature type="domain" description="FAD/NAD(P)-binding" evidence="11">
    <location>
        <begin position="462"/>
        <end position="725"/>
    </location>
</feature>
<dbReference type="EMBL" id="JBBMFP010000005">
    <property type="protein sequence ID" value="MEQ2430754.1"/>
    <property type="molecule type" value="Genomic_DNA"/>
</dbReference>
<evidence type="ECO:0000256" key="4">
    <source>
        <dbReference type="ARBA" id="ARBA00022630"/>
    </source>
</evidence>
<evidence type="ECO:0000256" key="3">
    <source>
        <dbReference type="ARBA" id="ARBA00011048"/>
    </source>
</evidence>
<dbReference type="CDD" id="cd02803">
    <property type="entry name" value="OYE_like_FMN_family"/>
    <property type="match status" value="1"/>
</dbReference>
<dbReference type="Pfam" id="PF00724">
    <property type="entry name" value="Oxidored_FMN"/>
    <property type="match status" value="1"/>
</dbReference>
<evidence type="ECO:0000256" key="9">
    <source>
        <dbReference type="ARBA" id="ARBA00023014"/>
    </source>
</evidence>
<comment type="similarity">
    <text evidence="3">In the N-terminal section; belongs to the NADH:flavin oxidoreductase/NADH oxidase family.</text>
</comment>
<gene>
    <name evidence="12" type="ORF">WMO65_07025</name>
</gene>
<dbReference type="PRINTS" id="PR00368">
    <property type="entry name" value="FADPNR"/>
</dbReference>
<keyword evidence="13" id="KW-1185">Reference proteome</keyword>
<name>A0ABV1DNN3_9FIRM</name>
<keyword evidence="7" id="KW-0560">Oxidoreductase</keyword>
<feature type="domain" description="NADH:flavin oxidoreductase/NADH oxidase N-terminal" evidence="10">
    <location>
        <begin position="45"/>
        <end position="312"/>
    </location>
</feature>
<comment type="caution">
    <text evidence="12">The sequence shown here is derived from an EMBL/GenBank/DDBJ whole genome shotgun (WGS) entry which is preliminary data.</text>
</comment>
<evidence type="ECO:0000313" key="12">
    <source>
        <dbReference type="EMBL" id="MEQ2430754.1"/>
    </source>
</evidence>
<sequence length="760" mass="84279">MTCLKTDKIVQKLVDSYGSWVQEEKENCPGHSAVMSSKLYPYDAIFSPIRVNRMTLKNRVVMAPMGNLNMCEENGRPNDKMLQYFFARAKGGTGLLTTGLIPISHGIDNTVTEPGKLSFFPRIDRSRTVFSGWRDLAQGVHAYGSRIFIQLTPGLGRVGPPQCVINEMKLPCSASLNPNFYIPELPCLPLTDLALHKIIKNGGQAASDAKTAGLDGVYLHGHEGYLLDQLTNPAFNRRKAGRYAYWQNFGLDLVREIRKRVGDAYPIMYRIDLSLALNETYKERMESVKSLKKFGNGRTIYDTLRYMENLVKAGVDMFDVDLGCYDNWWLPHPPAGMPAGCFLEISRIAKKYFKTREVRSNAGLEVPIVAVGKLGYPDLAEKAIRDGMCDLVMLGRPLLADPDWCKKAYAGEVDRIRPCIGCQEGCINEFVEGGHPQCAVNPRTGFEDVIPETLPKAENKKKIAVVGAGPSGMQFALTASARGHEVTLIEREKVLGGKVVPGSRPKIKFDFKNYLDYLIREVRLAEEKGGIILQTGVEADTQWLKEQNFDAIVYNIGTTSVVPRIPGVDQADWVQATDLLCEPEKLGDARRTVVIGGGVVGCETAYWLKYEKGCDVTVVEMLPYIMSGACTANRYHLIHYMEKAGVKLLNCAKVTGFTKDSVQIEKNISKGVPDPYNTWQPQLPENIANPLAKKIGPETEVQELPADLVVFAMGGRPDESLYLEGLRMHAAKELYNIGDSFSGGRVLEAARAAYRLARDI</sequence>
<evidence type="ECO:0000256" key="8">
    <source>
        <dbReference type="ARBA" id="ARBA00023004"/>
    </source>
</evidence>
<evidence type="ECO:0000256" key="6">
    <source>
        <dbReference type="ARBA" id="ARBA00022723"/>
    </source>
</evidence>
<keyword evidence="6" id="KW-0479">Metal-binding</keyword>
<dbReference type="Gene3D" id="3.20.20.70">
    <property type="entry name" value="Aldolase class I"/>
    <property type="match status" value="1"/>
</dbReference>
<keyword evidence="4" id="KW-0285">Flavoprotein</keyword>
<evidence type="ECO:0000256" key="5">
    <source>
        <dbReference type="ARBA" id="ARBA00022643"/>
    </source>
</evidence>
<evidence type="ECO:0000313" key="13">
    <source>
        <dbReference type="Proteomes" id="UP001457898"/>
    </source>
</evidence>